<evidence type="ECO:0000313" key="2">
    <source>
        <dbReference type="Proteomes" id="UP000014680"/>
    </source>
</evidence>
<accession>A0A0A1U0E4</accession>
<dbReference type="RefSeq" id="XP_004183712.1">
    <property type="nucleotide sequence ID" value="XM_004183664.1"/>
</dbReference>
<dbReference type="EMBL" id="KB207132">
    <property type="protein sequence ID" value="ELP84366.1"/>
    <property type="molecule type" value="Genomic_DNA"/>
</dbReference>
<dbReference type="GeneID" id="14883341"/>
<evidence type="ECO:0008006" key="3">
    <source>
        <dbReference type="Google" id="ProtNLM"/>
    </source>
</evidence>
<dbReference type="Gene3D" id="3.80.10.10">
    <property type="entry name" value="Ribonuclease Inhibitor"/>
    <property type="match status" value="1"/>
</dbReference>
<name>A0A0A1U0E4_ENTIV</name>
<gene>
    <name evidence="1" type="ORF">EIN_037680</name>
</gene>
<evidence type="ECO:0000313" key="1">
    <source>
        <dbReference type="EMBL" id="ELP84366.1"/>
    </source>
</evidence>
<dbReference type="AlphaFoldDB" id="A0A0A1U0E4"/>
<proteinExistence type="predicted"/>
<dbReference type="VEuPathDB" id="AmoebaDB:EIN_037680"/>
<protein>
    <recommendedName>
        <fullName evidence="3">Leucine rich repeat containing protein BspA family protein</fullName>
    </recommendedName>
</protein>
<feature type="non-terminal residue" evidence="1">
    <location>
        <position position="1"/>
    </location>
</feature>
<dbReference type="Pfam" id="PF13306">
    <property type="entry name" value="LRR_5"/>
    <property type="match status" value="1"/>
</dbReference>
<organism evidence="1 2">
    <name type="scientific">Entamoeba invadens IP1</name>
    <dbReference type="NCBI Taxonomy" id="370355"/>
    <lineage>
        <taxon>Eukaryota</taxon>
        <taxon>Amoebozoa</taxon>
        <taxon>Evosea</taxon>
        <taxon>Archamoebae</taxon>
        <taxon>Mastigamoebida</taxon>
        <taxon>Entamoebidae</taxon>
        <taxon>Entamoeba</taxon>
    </lineage>
</organism>
<dbReference type="Proteomes" id="UP000014680">
    <property type="component" value="Unassembled WGS sequence"/>
</dbReference>
<dbReference type="InterPro" id="IPR032675">
    <property type="entry name" value="LRR_dom_sf"/>
</dbReference>
<sequence length="109" mass="11849">NTSAFMNDPIISIRIADDAEQLFSCAFSGTKLRNLKLPNKSIILEDSVIENITTLESVNLGSTVIIPVRCFYGCTNLKTITGLANVTSFGSYSFSYTKITEVDISKSAV</sequence>
<reference evidence="1 2" key="1">
    <citation type="submission" date="2012-10" db="EMBL/GenBank/DDBJ databases">
        <authorList>
            <person name="Zafar N."/>
            <person name="Inman J."/>
            <person name="Hall N."/>
            <person name="Lorenzi H."/>
            <person name="Caler E."/>
        </authorList>
    </citation>
    <scope>NUCLEOTIDE SEQUENCE [LARGE SCALE GENOMIC DNA]</scope>
    <source>
        <strain evidence="1 2">IP1</strain>
    </source>
</reference>
<dbReference type="SUPFAM" id="SSF52058">
    <property type="entry name" value="L domain-like"/>
    <property type="match status" value="1"/>
</dbReference>
<keyword evidence="2" id="KW-1185">Reference proteome</keyword>
<dbReference type="InterPro" id="IPR026906">
    <property type="entry name" value="LRR_5"/>
</dbReference>
<dbReference type="KEGG" id="eiv:EIN_037680"/>